<organism evidence="1">
    <name type="scientific">Arundo donax</name>
    <name type="common">Giant reed</name>
    <name type="synonym">Donax arundinaceus</name>
    <dbReference type="NCBI Taxonomy" id="35708"/>
    <lineage>
        <taxon>Eukaryota</taxon>
        <taxon>Viridiplantae</taxon>
        <taxon>Streptophyta</taxon>
        <taxon>Embryophyta</taxon>
        <taxon>Tracheophyta</taxon>
        <taxon>Spermatophyta</taxon>
        <taxon>Magnoliopsida</taxon>
        <taxon>Liliopsida</taxon>
        <taxon>Poales</taxon>
        <taxon>Poaceae</taxon>
        <taxon>PACMAD clade</taxon>
        <taxon>Arundinoideae</taxon>
        <taxon>Arundineae</taxon>
        <taxon>Arundo</taxon>
    </lineage>
</organism>
<dbReference type="EMBL" id="GBRH01230013">
    <property type="protein sequence ID" value="JAD67882.1"/>
    <property type="molecule type" value="Transcribed_RNA"/>
</dbReference>
<accession>A0A0A9C8N4</accession>
<protein>
    <submittedName>
        <fullName evidence="1">Uncharacterized protein</fullName>
    </submittedName>
</protein>
<evidence type="ECO:0000313" key="1">
    <source>
        <dbReference type="EMBL" id="JAD67882.1"/>
    </source>
</evidence>
<reference evidence="1" key="2">
    <citation type="journal article" date="2015" name="Data Brief">
        <title>Shoot transcriptome of the giant reed, Arundo donax.</title>
        <authorList>
            <person name="Barrero R.A."/>
            <person name="Guerrero F.D."/>
            <person name="Moolhuijzen P."/>
            <person name="Goolsby J.A."/>
            <person name="Tidwell J."/>
            <person name="Bellgard S.E."/>
            <person name="Bellgard M.I."/>
        </authorList>
    </citation>
    <scope>NUCLEOTIDE SEQUENCE</scope>
    <source>
        <tissue evidence="1">Shoot tissue taken approximately 20 cm above the soil surface</tissue>
    </source>
</reference>
<sequence>MMNHAIFCHNTSSTATATATATTSSSLCRHGRLPGPVSGDLE</sequence>
<proteinExistence type="predicted"/>
<reference evidence="1" key="1">
    <citation type="submission" date="2014-09" db="EMBL/GenBank/DDBJ databases">
        <authorList>
            <person name="Magalhaes I.L.F."/>
            <person name="Oliveira U."/>
            <person name="Santos F.R."/>
            <person name="Vidigal T.H.D.A."/>
            <person name="Brescovit A.D."/>
            <person name="Santos A.J."/>
        </authorList>
    </citation>
    <scope>NUCLEOTIDE SEQUENCE</scope>
    <source>
        <tissue evidence="1">Shoot tissue taken approximately 20 cm above the soil surface</tissue>
    </source>
</reference>
<dbReference type="AlphaFoldDB" id="A0A0A9C8N4"/>
<name>A0A0A9C8N4_ARUDO</name>